<evidence type="ECO:0000313" key="4">
    <source>
        <dbReference type="Proteomes" id="UP000576368"/>
    </source>
</evidence>
<dbReference type="Proteomes" id="UP001302374">
    <property type="component" value="Chromosome"/>
</dbReference>
<keyword evidence="5" id="KW-1185">Reference proteome</keyword>
<accession>A0A7X5YDC2</accession>
<gene>
    <name evidence="3" type="ORF">F1644_03020</name>
    <name evidence="2" type="ORF">GGR15_002296</name>
</gene>
<sequence>MKKIYCLLGFIMCAFYACLEDKGNDVYRELNDVTIERIKDTTVEQFTRLQITPEITVRDGDFNPENYTYLWQMYITYSGVGSSTKLDTLSFEKDLDVEVTSIPETYSLVFEITDKETGVSYVPDRRAQITVVNSYSKGMMALSNVNGEANVTFVNVVGSVVEDAYQKVNGEVAGKNPTGVRYITSMIAGAEKMVVIMTDDERGGVVVKPLDMSYVMDFKDMFYFQPEIVKPQSFGTHSVTLYEYVNNNGILYRRENRENGYPKYGVAVKGDYEKIAPFDFFFCMTNYRAYFYDQGKERFISMKCPLQWDEIITLPDDLTGEFNPNSVGMQMVWGGLFGNEYSMSSGRAVMVDDAGEYYMLSFEVGKDKDGNPQFSPKKKRQLSHPGGKEAHTFTTSQKANFLYYGYAGKIACVSFDTGNLLMEYEVGGGNVDYIECDQVGNTNQMWVGVSDGSGAKNSGSIVVLEMSTDGSLKEVARYKNVCGKVVDFEYKK</sequence>
<dbReference type="InterPro" id="IPR032183">
    <property type="entry name" value="PKD-like"/>
</dbReference>
<evidence type="ECO:0008006" key="6">
    <source>
        <dbReference type="Google" id="ProtNLM"/>
    </source>
</evidence>
<dbReference type="Proteomes" id="UP000576368">
    <property type="component" value="Unassembled WGS sequence"/>
</dbReference>
<dbReference type="PROSITE" id="PS51257">
    <property type="entry name" value="PROKAR_LIPOPROTEIN"/>
    <property type="match status" value="1"/>
</dbReference>
<evidence type="ECO:0000313" key="2">
    <source>
        <dbReference type="EMBL" id="NJC18669.1"/>
    </source>
</evidence>
<protein>
    <recommendedName>
        <fullName evidence="6">PKD-like family protein</fullName>
    </recommendedName>
</protein>
<dbReference type="GeneID" id="86890238"/>
<evidence type="ECO:0000313" key="5">
    <source>
        <dbReference type="Proteomes" id="UP001302374"/>
    </source>
</evidence>
<evidence type="ECO:0000256" key="1">
    <source>
        <dbReference type="SAM" id="MobiDB-lite"/>
    </source>
</evidence>
<dbReference type="Pfam" id="PF16407">
    <property type="entry name" value="PKD_2"/>
    <property type="match status" value="1"/>
</dbReference>
<organism evidence="2 4">
    <name type="scientific">Butyricimonas paravirosa</name>
    <dbReference type="NCBI Taxonomy" id="1472417"/>
    <lineage>
        <taxon>Bacteria</taxon>
        <taxon>Pseudomonadati</taxon>
        <taxon>Bacteroidota</taxon>
        <taxon>Bacteroidia</taxon>
        <taxon>Bacteroidales</taxon>
        <taxon>Odoribacteraceae</taxon>
        <taxon>Butyricimonas</taxon>
    </lineage>
</organism>
<dbReference type="AlphaFoldDB" id="A0A7X5YDC2"/>
<reference evidence="2 4" key="2">
    <citation type="submission" date="2020-03" db="EMBL/GenBank/DDBJ databases">
        <title>Genomic Encyclopedia of Type Strains, Phase IV (KMG-IV): sequencing the most valuable type-strain genomes for metagenomic binning, comparative biology and taxonomic classification.</title>
        <authorList>
            <person name="Goeker M."/>
        </authorList>
    </citation>
    <scope>NUCLEOTIDE SEQUENCE [LARGE SCALE GENOMIC DNA]</scope>
    <source>
        <strain evidence="2 4">DSM 105722</strain>
    </source>
</reference>
<feature type="region of interest" description="Disordered" evidence="1">
    <location>
        <begin position="369"/>
        <end position="390"/>
    </location>
</feature>
<proteinExistence type="predicted"/>
<dbReference type="EMBL" id="JAATLI010000007">
    <property type="protein sequence ID" value="NJC18669.1"/>
    <property type="molecule type" value="Genomic_DNA"/>
</dbReference>
<name>A0A7X5YDC2_9BACT</name>
<evidence type="ECO:0000313" key="3">
    <source>
        <dbReference type="EMBL" id="WOF11310.1"/>
    </source>
</evidence>
<dbReference type="EMBL" id="CP043839">
    <property type="protein sequence ID" value="WOF11310.1"/>
    <property type="molecule type" value="Genomic_DNA"/>
</dbReference>
<dbReference type="RefSeq" id="WP_118302107.1">
    <property type="nucleotide sequence ID" value="NZ_BMPA01000007.1"/>
</dbReference>
<reference evidence="3 5" key="1">
    <citation type="submission" date="2019-09" db="EMBL/GenBank/DDBJ databases">
        <title>Butyricimonas paravirosa DSM 105722 (=214-4 = JCM 18677 = CCUG 65563).</title>
        <authorList>
            <person name="Le Roy T."/>
            <person name="Cani P.D."/>
        </authorList>
    </citation>
    <scope>NUCLEOTIDE SEQUENCE [LARGE SCALE GENOMIC DNA]</scope>
    <source>
        <strain evidence="3 5">DSM 105722</strain>
    </source>
</reference>